<sequence length="144" mass="16272">MSLDRPPLEVRVEHTGEKRFSAKGAHLELEFDTTQTSPKELFLAGMLGCSAYDMVMIPASRGYEIKNLSLSVKAHPSAEIPHRFERLELLYQLDSTAPKEEILSWVEATLESYCTTINTLRGGCEVSYSVLCNKEMILSQRKLF</sequence>
<evidence type="ECO:0000313" key="2">
    <source>
        <dbReference type="Proteomes" id="UP000000422"/>
    </source>
</evidence>
<dbReference type="AlphaFoldDB" id="Q7MRM2"/>
<reference evidence="1 2" key="1">
    <citation type="journal article" date="2003" name="Proc. Natl. Acad. Sci. U.S.A.">
        <title>Complete genome sequence and analysis of Wolinella succinogenes.</title>
        <authorList>
            <person name="Baar C."/>
            <person name="Eppinger M."/>
            <person name="Raddatz G."/>
            <person name="Simon JM."/>
            <person name="Lanz C."/>
            <person name="Klimmek O."/>
            <person name="Nandakumar R."/>
            <person name="Gross R."/>
            <person name="Rosinus A."/>
            <person name="Keller H."/>
            <person name="Jagtap P."/>
            <person name="Linke B."/>
            <person name="Meyer F."/>
            <person name="Lederer H."/>
            <person name="Schuster S.C."/>
        </authorList>
    </citation>
    <scope>NUCLEOTIDE SEQUENCE [LARGE SCALE GENOMIC DNA]</scope>
    <source>
        <strain evidence="2">ATCC 29543 / DSM 1740 / CCUG 13145 / JCM 31913 / LMG 7466 / NCTC 11488 / FDC 602W</strain>
    </source>
</reference>
<dbReference type="STRING" id="273121.WS1219"/>
<dbReference type="Proteomes" id="UP000000422">
    <property type="component" value="Chromosome"/>
</dbReference>
<dbReference type="InterPro" id="IPR003718">
    <property type="entry name" value="OsmC/Ohr_fam"/>
</dbReference>
<keyword evidence="2" id="KW-1185">Reference proteome</keyword>
<dbReference type="PANTHER" id="PTHR34352">
    <property type="entry name" value="PROTEIN YHFA"/>
    <property type="match status" value="1"/>
</dbReference>
<dbReference type="InterPro" id="IPR036102">
    <property type="entry name" value="OsmC/Ohrsf"/>
</dbReference>
<dbReference type="HOGENOM" id="CLU_1795712_0_0_7"/>
<dbReference type="Pfam" id="PF02566">
    <property type="entry name" value="OsmC"/>
    <property type="match status" value="1"/>
</dbReference>
<dbReference type="InterPro" id="IPR015946">
    <property type="entry name" value="KH_dom-like_a/b"/>
</dbReference>
<accession>Q7MRM2</accession>
<proteinExistence type="predicted"/>
<dbReference type="Gene3D" id="3.30.300.20">
    <property type="match status" value="1"/>
</dbReference>
<dbReference type="EMBL" id="BX571660">
    <property type="protein sequence ID" value="CAE10300.1"/>
    <property type="molecule type" value="Genomic_DNA"/>
</dbReference>
<dbReference type="PANTHER" id="PTHR34352:SF1">
    <property type="entry name" value="PROTEIN YHFA"/>
    <property type="match status" value="1"/>
</dbReference>
<dbReference type="eggNOG" id="COG1765">
    <property type="taxonomic scope" value="Bacteria"/>
</dbReference>
<protein>
    <recommendedName>
        <fullName evidence="3">OsmC-like protein</fullName>
    </recommendedName>
</protein>
<organism evidence="2">
    <name type="scientific">Wolinella succinogenes (strain ATCC 29543 / DSM 1740 / CCUG 13145 / JCM 31913 / LMG 7466 / NCTC 11488 / FDC 602W)</name>
    <name type="common">Vibrio succinogenes</name>
    <dbReference type="NCBI Taxonomy" id="273121"/>
    <lineage>
        <taxon>Bacteria</taxon>
        <taxon>Pseudomonadati</taxon>
        <taxon>Campylobacterota</taxon>
        <taxon>Epsilonproteobacteria</taxon>
        <taxon>Campylobacterales</taxon>
        <taxon>Helicobacteraceae</taxon>
        <taxon>Wolinella</taxon>
    </lineage>
</organism>
<evidence type="ECO:0000313" key="1">
    <source>
        <dbReference type="EMBL" id="CAE10300.1"/>
    </source>
</evidence>
<dbReference type="KEGG" id="wsu:WS1219"/>
<name>Q7MRM2_WOLSU</name>
<evidence type="ECO:0008006" key="3">
    <source>
        <dbReference type="Google" id="ProtNLM"/>
    </source>
</evidence>
<gene>
    <name evidence="1" type="ordered locus">WS1219</name>
</gene>
<dbReference type="RefSeq" id="WP_011139088.1">
    <property type="nucleotide sequence ID" value="NC_005090.1"/>
</dbReference>
<dbReference type="SUPFAM" id="SSF82784">
    <property type="entry name" value="OsmC-like"/>
    <property type="match status" value="1"/>
</dbReference>